<feature type="domain" description="Fe-S cluster assembly protein Dre2 N-terminal" evidence="12">
    <location>
        <begin position="6"/>
        <end position="134"/>
    </location>
</feature>
<keyword evidence="9" id="KW-0001">2Fe-2S</keyword>
<dbReference type="Pfam" id="PF05093">
    <property type="entry name" value="CIAPIN1"/>
    <property type="match status" value="1"/>
</dbReference>
<sequence length="333" mass="36603">MASTKTGLVLIHPGATEDPLSVVNAQEQARSEGVSVEAQYLINKLNDGSVKLEDNHYDEVRYVTPEAADEIRFPSKLIGVIGNSLKTNGKLYGLSDLYKIDALINGFEISRSDNHYCWTKKDSIKSEPVAVPLRNQKKNTTTTTSTKKSLPIFKRATGNANNKQQLKQQHTGPAHVSVDLEDEEEDEGSEGSSELSDSKSKFFDKSASPTTDNDSIEEDELVDENEMREPTVTMITCGKSKTRRRKACKDCTCGQKEIEEQELDGVRKQQDKAVKFSNEELTEIDFTVQGKKVGGCGSCSLGDAFRCSGCPYLGLPAFKPGQQIDLSSMGDDL</sequence>
<feature type="region of interest" description="Fe-S binding site A" evidence="9">
    <location>
        <begin position="237"/>
        <end position="253"/>
    </location>
</feature>
<dbReference type="PANTHER" id="PTHR13273">
    <property type="entry name" value="ANAMORSIN"/>
    <property type="match status" value="1"/>
</dbReference>
<keyword evidence="4 9" id="KW-0963">Cytoplasm</keyword>
<feature type="short sequence motif" description="Cx2C motif 2" evidence="9">
    <location>
        <begin position="307"/>
        <end position="310"/>
    </location>
</feature>
<organism evidence="13 14">
    <name type="scientific">Zygosaccharomyces rouxii</name>
    <dbReference type="NCBI Taxonomy" id="4956"/>
    <lineage>
        <taxon>Eukaryota</taxon>
        <taxon>Fungi</taxon>
        <taxon>Dikarya</taxon>
        <taxon>Ascomycota</taxon>
        <taxon>Saccharomycotina</taxon>
        <taxon>Saccharomycetes</taxon>
        <taxon>Saccharomycetales</taxon>
        <taxon>Saccharomycetaceae</taxon>
        <taxon>Zygosaccharomyces</taxon>
    </lineage>
</organism>
<comment type="domain">
    <text evidence="9">The twin Cx2C motifs are involved in the recognition by the mitochondrial MIA40-ERV1 disulfide relay system. The formation of 2 disulfide bonds in the Cx2C motifs through dithiol/disulfide exchange reactions effectively traps the protein in the mitochondrial intermembrane space.</text>
</comment>
<name>A0A1Q3AAP4_ZYGRO</name>
<comment type="similarity">
    <text evidence="2 9">Belongs to the anamorsin family.</text>
</comment>
<protein>
    <submittedName>
        <fullName evidence="13">Uncharacterized protein</fullName>
    </submittedName>
</protein>
<dbReference type="HAMAP" id="MF_03115">
    <property type="entry name" value="Anamorsin"/>
    <property type="match status" value="1"/>
</dbReference>
<evidence type="ECO:0000256" key="3">
    <source>
        <dbReference type="ARBA" id="ARBA00022485"/>
    </source>
</evidence>
<accession>A0A1Q3AAP4</accession>
<dbReference type="AlphaFoldDB" id="A0A1Q3AAP4"/>
<feature type="binding site" evidence="9">
    <location>
        <position position="253"/>
    </location>
    <ligand>
        <name>[2Fe-2S] cluster</name>
        <dbReference type="ChEBI" id="CHEBI:190135"/>
    </ligand>
</feature>
<feature type="short sequence motif" description="Cx2C motif 1" evidence="9">
    <location>
        <begin position="296"/>
        <end position="299"/>
    </location>
</feature>
<feature type="binding site" evidence="9">
    <location>
        <position position="237"/>
    </location>
    <ligand>
        <name>[2Fe-2S] cluster</name>
        <dbReference type="ChEBI" id="CHEBI:190135"/>
    </ligand>
</feature>
<keyword evidence="3 9" id="KW-0004">4Fe-4S</keyword>
<feature type="domain" description="Anamorsin C-terminal" evidence="11">
    <location>
        <begin position="232"/>
        <end position="326"/>
    </location>
</feature>
<evidence type="ECO:0000256" key="4">
    <source>
        <dbReference type="ARBA" id="ARBA00022490"/>
    </source>
</evidence>
<dbReference type="Proteomes" id="UP000187013">
    <property type="component" value="Unassembled WGS sequence"/>
</dbReference>
<evidence type="ECO:0000259" key="11">
    <source>
        <dbReference type="Pfam" id="PF05093"/>
    </source>
</evidence>
<feature type="binding site" evidence="9">
    <location>
        <position position="299"/>
    </location>
    <ligand>
        <name>[4Fe-4S] cluster</name>
        <dbReference type="ChEBI" id="CHEBI:49883"/>
    </ligand>
</feature>
<proteinExistence type="inferred from homology"/>
<comment type="cofactor">
    <cofactor evidence="1 9">
        <name>[4Fe-4S] cluster</name>
        <dbReference type="ChEBI" id="CHEBI:49883"/>
    </cofactor>
</comment>
<dbReference type="Pfam" id="PF16803">
    <property type="entry name" value="DRE2_N"/>
    <property type="match status" value="1"/>
</dbReference>
<dbReference type="GO" id="GO:0046872">
    <property type="term" value="F:metal ion binding"/>
    <property type="evidence" value="ECO:0007669"/>
    <property type="project" value="UniProtKB-KW"/>
</dbReference>
<evidence type="ECO:0000313" key="14">
    <source>
        <dbReference type="Proteomes" id="UP000187013"/>
    </source>
</evidence>
<feature type="compositionally biased region" description="Low complexity" evidence="10">
    <location>
        <begin position="138"/>
        <end position="149"/>
    </location>
</feature>
<dbReference type="GO" id="GO:0016226">
    <property type="term" value="P:iron-sulfur cluster assembly"/>
    <property type="evidence" value="ECO:0007669"/>
    <property type="project" value="UniProtKB-UniRule"/>
</dbReference>
<evidence type="ECO:0000256" key="6">
    <source>
        <dbReference type="ARBA" id="ARBA00023004"/>
    </source>
</evidence>
<comment type="domain">
    <text evidence="9">The N-terminal domain has structural similarity with S-adenosyl-L-methionine-dependent methyltransferases, but does not bind S-adenosyl-L-methionine. It is required for correct assembly of the 2 Fe-S clusters.</text>
</comment>
<feature type="binding site" evidence="9">
    <location>
        <position position="296"/>
    </location>
    <ligand>
        <name>[4Fe-4S] cluster</name>
        <dbReference type="ChEBI" id="CHEBI:49883"/>
    </ligand>
</feature>
<dbReference type="EMBL" id="BDGX01000033">
    <property type="protein sequence ID" value="GAV52680.1"/>
    <property type="molecule type" value="Genomic_DNA"/>
</dbReference>
<evidence type="ECO:0000256" key="9">
    <source>
        <dbReference type="HAMAP-Rule" id="MF_03115"/>
    </source>
</evidence>
<feature type="binding site" evidence="9">
    <location>
        <position position="251"/>
    </location>
    <ligand>
        <name>[2Fe-2S] cluster</name>
        <dbReference type="ChEBI" id="CHEBI:190135"/>
    </ligand>
</feature>
<comment type="domain">
    <text evidence="9">The C-terminal domain binds 2 Fe-S clusters but is otherwise mostly in an intrinsically disordered conformation.</text>
</comment>
<evidence type="ECO:0000256" key="5">
    <source>
        <dbReference type="ARBA" id="ARBA00022723"/>
    </source>
</evidence>
<dbReference type="GO" id="GO:0051537">
    <property type="term" value="F:2 iron, 2 sulfur cluster binding"/>
    <property type="evidence" value="ECO:0007669"/>
    <property type="project" value="UniProtKB-UniRule"/>
</dbReference>
<dbReference type="InterPro" id="IPR007785">
    <property type="entry name" value="Anamorsin"/>
</dbReference>
<gene>
    <name evidence="13" type="ORF">ZYGR_0AG06710</name>
</gene>
<keyword evidence="8 9" id="KW-0496">Mitochondrion</keyword>
<feature type="binding site" evidence="9">
    <location>
        <position position="310"/>
    </location>
    <ligand>
        <name>[4Fe-4S] cluster</name>
        <dbReference type="ChEBI" id="CHEBI:49883"/>
    </ligand>
</feature>
<feature type="region of interest" description="Fe-S binding site B" evidence="9">
    <location>
        <begin position="296"/>
        <end position="310"/>
    </location>
</feature>
<feature type="compositionally biased region" description="Acidic residues" evidence="10">
    <location>
        <begin position="179"/>
        <end position="189"/>
    </location>
</feature>
<feature type="compositionally biased region" description="Polar residues" evidence="10">
    <location>
        <begin position="158"/>
        <end position="171"/>
    </location>
</feature>
<evidence type="ECO:0000256" key="2">
    <source>
        <dbReference type="ARBA" id="ARBA00008169"/>
    </source>
</evidence>
<reference evidence="13 14" key="1">
    <citation type="submission" date="2016-08" db="EMBL/GenBank/DDBJ databases">
        <title>Draft genome sequence of allopolyploid Zygosaccharomyces rouxii.</title>
        <authorList>
            <person name="Watanabe J."/>
            <person name="Uehara K."/>
            <person name="Mogi Y."/>
            <person name="Tsukioka Y."/>
        </authorList>
    </citation>
    <scope>NUCLEOTIDE SEQUENCE [LARGE SCALE GENOMIC DNA]</scope>
    <source>
        <strain evidence="13 14">NBRC 110957</strain>
    </source>
</reference>
<comment type="subcellular location">
    <subcellularLocation>
        <location evidence="9">Cytoplasm</location>
    </subcellularLocation>
    <subcellularLocation>
        <location evidence="9">Mitochondrion intermembrane space</location>
    </subcellularLocation>
</comment>
<evidence type="ECO:0000256" key="7">
    <source>
        <dbReference type="ARBA" id="ARBA00023014"/>
    </source>
</evidence>
<feature type="binding site" evidence="9">
    <location>
        <position position="248"/>
    </location>
    <ligand>
        <name>[2Fe-2S] cluster</name>
        <dbReference type="ChEBI" id="CHEBI:190135"/>
    </ligand>
</feature>
<feature type="region of interest" description="Disordered" evidence="10">
    <location>
        <begin position="129"/>
        <end position="219"/>
    </location>
</feature>
<comment type="caution">
    <text evidence="13">The sequence shown here is derived from an EMBL/GenBank/DDBJ whole genome shotgun (WGS) entry which is preliminary data.</text>
</comment>
<comment type="cofactor">
    <cofactor evidence="9">
        <name>[2Fe-2S] cluster</name>
        <dbReference type="ChEBI" id="CHEBI:190135"/>
    </cofactor>
</comment>
<keyword evidence="5 9" id="KW-0479">Metal-binding</keyword>
<comment type="caution">
    <text evidence="9">Lacks conserved residue(s) required for the propagation of feature annotation.</text>
</comment>
<evidence type="ECO:0000259" key="12">
    <source>
        <dbReference type="Pfam" id="PF16803"/>
    </source>
</evidence>
<dbReference type="GO" id="GO:0005758">
    <property type="term" value="C:mitochondrial intermembrane space"/>
    <property type="evidence" value="ECO:0007669"/>
    <property type="project" value="UniProtKB-SubCell"/>
</dbReference>
<dbReference type="InterPro" id="IPR031838">
    <property type="entry name" value="Dre2_N"/>
</dbReference>
<keyword evidence="7 9" id="KW-0411">Iron-sulfur</keyword>
<dbReference type="OrthoDB" id="311633at2759"/>
<dbReference type="Gene3D" id="3.40.50.11000">
    <property type="entry name" value="Fe-S cluster assembly protein Dre2, N-terminal domain"/>
    <property type="match status" value="1"/>
</dbReference>
<dbReference type="InterPro" id="IPR046408">
    <property type="entry name" value="CIAPIN1"/>
</dbReference>
<evidence type="ECO:0000313" key="13">
    <source>
        <dbReference type="EMBL" id="GAV52680.1"/>
    </source>
</evidence>
<evidence type="ECO:0000256" key="10">
    <source>
        <dbReference type="SAM" id="MobiDB-lite"/>
    </source>
</evidence>
<dbReference type="GO" id="GO:0009055">
    <property type="term" value="F:electron transfer activity"/>
    <property type="evidence" value="ECO:0007669"/>
    <property type="project" value="UniProtKB-UniRule"/>
</dbReference>
<keyword evidence="6 9" id="KW-0408">Iron</keyword>
<dbReference type="PANTHER" id="PTHR13273:SF14">
    <property type="entry name" value="ANAMORSIN"/>
    <property type="match status" value="1"/>
</dbReference>
<feature type="binding site" evidence="9">
    <location>
        <position position="307"/>
    </location>
    <ligand>
        <name>[4Fe-4S] cluster</name>
        <dbReference type="ChEBI" id="CHEBI:49883"/>
    </ligand>
</feature>
<evidence type="ECO:0000256" key="1">
    <source>
        <dbReference type="ARBA" id="ARBA00001966"/>
    </source>
</evidence>
<evidence type="ECO:0000256" key="8">
    <source>
        <dbReference type="ARBA" id="ARBA00023128"/>
    </source>
</evidence>
<dbReference type="GO" id="GO:0051539">
    <property type="term" value="F:4 iron, 4 sulfur cluster binding"/>
    <property type="evidence" value="ECO:0007669"/>
    <property type="project" value="UniProtKB-KW"/>
</dbReference>